<sequence length="244" mass="27561">MGRSKVEKSKEGGHTKETMQMVLALCQTMRSTVFSPEQERILINYIEKCVLMFCGLSSKETRQSAYQNVVANYTKYPETWAENGIAGKKWLRSFKKRHSHISLKKPEPCSVARATAFNSMNVDNFFNNLKEVMQRHPTFENSPQLVSDLPTTGDGPQQRDKITSQQPTLEAISPVQISNQVPHLLIIKMSPQPPKTPLNNSAEICSQQTGSSKTLITPHMIRPPLKPSKNSTSIRFWSIMLMPN</sequence>
<evidence type="ECO:0000259" key="3">
    <source>
        <dbReference type="Pfam" id="PF03221"/>
    </source>
</evidence>
<gene>
    <name evidence="4" type="ORF">EEDITHA_LOCUS7941</name>
</gene>
<proteinExistence type="predicted"/>
<accession>A0AAU9TYM0</accession>
<dbReference type="GO" id="GO:0003677">
    <property type="term" value="F:DNA binding"/>
    <property type="evidence" value="ECO:0007669"/>
    <property type="project" value="UniProtKB-KW"/>
</dbReference>
<dbReference type="EMBL" id="CAKOGL010000011">
    <property type="protein sequence ID" value="CAH2092155.1"/>
    <property type="molecule type" value="Genomic_DNA"/>
</dbReference>
<dbReference type="AlphaFoldDB" id="A0AAU9TYM0"/>
<evidence type="ECO:0000313" key="5">
    <source>
        <dbReference type="Proteomes" id="UP001153954"/>
    </source>
</evidence>
<dbReference type="Pfam" id="PF03221">
    <property type="entry name" value="HTH_Tnp_Tc5"/>
    <property type="match status" value="1"/>
</dbReference>
<protein>
    <recommendedName>
        <fullName evidence="3">HTH CENPB-type domain-containing protein</fullName>
    </recommendedName>
</protein>
<name>A0AAU9TYM0_EUPED</name>
<dbReference type="Proteomes" id="UP001153954">
    <property type="component" value="Unassembled WGS sequence"/>
</dbReference>
<reference evidence="4" key="1">
    <citation type="submission" date="2022-03" db="EMBL/GenBank/DDBJ databases">
        <authorList>
            <person name="Tunstrom K."/>
        </authorList>
    </citation>
    <scope>NUCLEOTIDE SEQUENCE</scope>
</reference>
<comment type="caution">
    <text evidence="4">The sequence shown here is derived from an EMBL/GenBank/DDBJ whole genome shotgun (WGS) entry which is preliminary data.</text>
</comment>
<keyword evidence="1" id="KW-0238">DNA-binding</keyword>
<feature type="domain" description="HTH CENPB-type" evidence="3">
    <location>
        <begin position="35"/>
        <end position="104"/>
    </location>
</feature>
<evidence type="ECO:0000313" key="4">
    <source>
        <dbReference type="EMBL" id="CAH2092155.1"/>
    </source>
</evidence>
<keyword evidence="5" id="KW-1185">Reference proteome</keyword>
<evidence type="ECO:0000256" key="2">
    <source>
        <dbReference type="SAM" id="MobiDB-lite"/>
    </source>
</evidence>
<dbReference type="InterPro" id="IPR006600">
    <property type="entry name" value="HTH_CenpB_DNA-bd_dom"/>
</dbReference>
<feature type="region of interest" description="Disordered" evidence="2">
    <location>
        <begin position="140"/>
        <end position="163"/>
    </location>
</feature>
<organism evidence="4 5">
    <name type="scientific">Euphydryas editha</name>
    <name type="common">Edith's checkerspot</name>
    <dbReference type="NCBI Taxonomy" id="104508"/>
    <lineage>
        <taxon>Eukaryota</taxon>
        <taxon>Metazoa</taxon>
        <taxon>Ecdysozoa</taxon>
        <taxon>Arthropoda</taxon>
        <taxon>Hexapoda</taxon>
        <taxon>Insecta</taxon>
        <taxon>Pterygota</taxon>
        <taxon>Neoptera</taxon>
        <taxon>Endopterygota</taxon>
        <taxon>Lepidoptera</taxon>
        <taxon>Glossata</taxon>
        <taxon>Ditrysia</taxon>
        <taxon>Papilionoidea</taxon>
        <taxon>Nymphalidae</taxon>
        <taxon>Nymphalinae</taxon>
        <taxon>Euphydryas</taxon>
    </lineage>
</organism>
<evidence type="ECO:0000256" key="1">
    <source>
        <dbReference type="ARBA" id="ARBA00023125"/>
    </source>
</evidence>